<protein>
    <submittedName>
        <fullName evidence="2">Formylmethanofuran dehydrogenase subunit E</fullName>
    </submittedName>
</protein>
<dbReference type="STRING" id="1121420.SAMN02746098_01659"/>
<dbReference type="OrthoDB" id="9804309at2"/>
<feature type="domain" description="Formylmethanofuran dehydrogenase subunit E" evidence="1">
    <location>
        <begin position="14"/>
        <end position="138"/>
    </location>
</feature>
<keyword evidence="3" id="KW-1185">Reference proteome</keyword>
<gene>
    <name evidence="2" type="ORF">SAMN02746098_01659</name>
</gene>
<dbReference type="PANTHER" id="PTHR39418:SF1">
    <property type="entry name" value="DEHYDROGENASE"/>
    <property type="match status" value="1"/>
</dbReference>
<evidence type="ECO:0000313" key="2">
    <source>
        <dbReference type="EMBL" id="SHH87938.1"/>
    </source>
</evidence>
<dbReference type="Proteomes" id="UP000183954">
    <property type="component" value="Unassembled WGS sequence"/>
</dbReference>
<reference evidence="3" key="1">
    <citation type="submission" date="2016-11" db="EMBL/GenBank/DDBJ databases">
        <authorList>
            <person name="Varghese N."/>
            <person name="Submissions S."/>
        </authorList>
    </citation>
    <scope>NUCLEOTIDE SEQUENCE [LARGE SCALE GENOMIC DNA]</scope>
    <source>
        <strain evidence="3">DSM 15449</strain>
    </source>
</reference>
<dbReference type="InterPro" id="IPR053194">
    <property type="entry name" value="tRNA_methyltr_O"/>
</dbReference>
<dbReference type="EMBL" id="FQXJ01000005">
    <property type="protein sequence ID" value="SHH87938.1"/>
    <property type="molecule type" value="Genomic_DNA"/>
</dbReference>
<organism evidence="2 3">
    <name type="scientific">Desulfosporosinus lacus DSM 15449</name>
    <dbReference type="NCBI Taxonomy" id="1121420"/>
    <lineage>
        <taxon>Bacteria</taxon>
        <taxon>Bacillati</taxon>
        <taxon>Bacillota</taxon>
        <taxon>Clostridia</taxon>
        <taxon>Eubacteriales</taxon>
        <taxon>Desulfitobacteriaceae</taxon>
        <taxon>Desulfosporosinus</taxon>
    </lineage>
</organism>
<dbReference type="Pfam" id="PF02663">
    <property type="entry name" value="FmdE"/>
    <property type="match status" value="1"/>
</dbReference>
<proteinExistence type="predicted"/>
<accession>A0A1M5WKI5</accession>
<evidence type="ECO:0000313" key="3">
    <source>
        <dbReference type="Proteomes" id="UP000183954"/>
    </source>
</evidence>
<evidence type="ECO:0000259" key="1">
    <source>
        <dbReference type="Pfam" id="PF02663"/>
    </source>
</evidence>
<dbReference type="RefSeq" id="WP_073029265.1">
    <property type="nucleotide sequence ID" value="NZ_FQXJ01000005.1"/>
</dbReference>
<dbReference type="PANTHER" id="PTHR39418">
    <property type="entry name" value="DEHYDROGENASE-RELATED"/>
    <property type="match status" value="1"/>
</dbReference>
<dbReference type="SUPFAM" id="SSF143555">
    <property type="entry name" value="FwdE-like"/>
    <property type="match status" value="1"/>
</dbReference>
<sequence length="146" mass="16435">MCIEKTPWEQVIEFHGHTCPGIALGYRLAQIANRELGTSAALDSGISVTAYTHSCALDAFQIINRATYGRKNLLVEEKKLHVYHFQNVNMSKKILITVHSEILEQIADAEEPLSPREIQTKNLEAIRIILGVEESSFCKIQNVQIM</sequence>
<dbReference type="Gene3D" id="3.30.1330.130">
    <property type="match status" value="1"/>
</dbReference>
<name>A0A1M5WKI5_9FIRM</name>
<dbReference type="AlphaFoldDB" id="A0A1M5WKI5"/>
<dbReference type="InterPro" id="IPR003814">
    <property type="entry name" value="FmdEsu_dom"/>
</dbReference>